<comment type="similarity">
    <text evidence="2">Belongs to the group II decarboxylase family.</text>
</comment>
<proteinExistence type="inferred from homology"/>
<dbReference type="Gene3D" id="3.90.1150.10">
    <property type="entry name" value="Aspartate Aminotransferase, domain 1"/>
    <property type="match status" value="2"/>
</dbReference>
<dbReference type="InterPro" id="IPR015422">
    <property type="entry name" value="PyrdxlP-dep_Trfase_small"/>
</dbReference>
<dbReference type="AlphaFoldDB" id="A0AAN5CG10"/>
<dbReference type="SUPFAM" id="SSF53383">
    <property type="entry name" value="PLP-dependent transferases"/>
    <property type="match status" value="2"/>
</dbReference>
<reference evidence="13" key="1">
    <citation type="submission" date="2022-10" db="EMBL/GenBank/DDBJ databases">
        <title>Genome assembly of Pristionchus species.</title>
        <authorList>
            <person name="Yoshida K."/>
            <person name="Sommer R.J."/>
        </authorList>
    </citation>
    <scope>NUCLEOTIDE SEQUENCE [LARGE SCALE GENOMIC DNA]</scope>
    <source>
        <strain evidence="13">RS5460</strain>
    </source>
</reference>
<evidence type="ECO:0000256" key="3">
    <source>
        <dbReference type="ARBA" id="ARBA00011738"/>
    </source>
</evidence>
<organism evidence="12 13">
    <name type="scientific">Pristionchus mayeri</name>
    <dbReference type="NCBI Taxonomy" id="1317129"/>
    <lineage>
        <taxon>Eukaryota</taxon>
        <taxon>Metazoa</taxon>
        <taxon>Ecdysozoa</taxon>
        <taxon>Nematoda</taxon>
        <taxon>Chromadorea</taxon>
        <taxon>Rhabditida</taxon>
        <taxon>Rhabditina</taxon>
        <taxon>Diplogasteromorpha</taxon>
        <taxon>Diplogasteroidea</taxon>
        <taxon>Neodiplogasteridae</taxon>
        <taxon>Pristionchus</taxon>
    </lineage>
</organism>
<evidence type="ECO:0000256" key="9">
    <source>
        <dbReference type="ARBA" id="ARBA00040968"/>
    </source>
</evidence>
<evidence type="ECO:0000256" key="11">
    <source>
        <dbReference type="PIRSR" id="PIRSR602129-50"/>
    </source>
</evidence>
<dbReference type="PANTHER" id="PTHR11999:SF167">
    <property type="entry name" value="AROMATIC-L-AMINO-ACID DECARBOXYLASE"/>
    <property type="match status" value="1"/>
</dbReference>
<dbReference type="Gene3D" id="1.20.1340.10">
    <property type="entry name" value="dopa decarboxylase, N-terminal domain"/>
    <property type="match status" value="1"/>
</dbReference>
<dbReference type="PANTHER" id="PTHR11999">
    <property type="entry name" value="GROUP II PYRIDOXAL-5-PHOSPHATE DECARBOXYLASE"/>
    <property type="match status" value="1"/>
</dbReference>
<comment type="caution">
    <text evidence="12">The sequence shown here is derived from an EMBL/GenBank/DDBJ whole genome shotgun (WGS) entry which is preliminary data.</text>
</comment>
<name>A0AAN5CG10_9BILA</name>
<comment type="cofactor">
    <cofactor evidence="1 11">
        <name>pyridoxal 5'-phosphate</name>
        <dbReference type="ChEBI" id="CHEBI:597326"/>
    </cofactor>
</comment>
<protein>
    <recommendedName>
        <fullName evidence="9">Aromatic-L-amino-acid decarboxylase</fullName>
        <ecNumber evidence="8">4.1.1.28</ecNumber>
    </recommendedName>
    <alternativeName>
        <fullName evidence="10">DOPA decarboxylase</fullName>
    </alternativeName>
</protein>
<evidence type="ECO:0000313" key="13">
    <source>
        <dbReference type="Proteomes" id="UP001328107"/>
    </source>
</evidence>
<keyword evidence="5" id="KW-0210">Decarboxylase</keyword>
<keyword evidence="13" id="KW-1185">Reference proteome</keyword>
<dbReference type="GO" id="GO:0004058">
    <property type="term" value="F:aromatic-L-amino-acid decarboxylase activity"/>
    <property type="evidence" value="ECO:0007669"/>
    <property type="project" value="UniProtKB-EC"/>
</dbReference>
<evidence type="ECO:0000256" key="1">
    <source>
        <dbReference type="ARBA" id="ARBA00001933"/>
    </source>
</evidence>
<evidence type="ECO:0000256" key="8">
    <source>
        <dbReference type="ARBA" id="ARBA00038886"/>
    </source>
</evidence>
<dbReference type="GO" id="GO:0042427">
    <property type="term" value="P:serotonin biosynthetic process"/>
    <property type="evidence" value="ECO:0007669"/>
    <property type="project" value="TreeGrafter"/>
</dbReference>
<dbReference type="PRINTS" id="PR00800">
    <property type="entry name" value="YHDCRBOXLASE"/>
</dbReference>
<evidence type="ECO:0000256" key="6">
    <source>
        <dbReference type="ARBA" id="ARBA00022898"/>
    </source>
</evidence>
<dbReference type="InterPro" id="IPR015421">
    <property type="entry name" value="PyrdxlP-dep_Trfase_major"/>
</dbReference>
<keyword evidence="7" id="KW-0456">Lyase</keyword>
<dbReference type="InterPro" id="IPR010977">
    <property type="entry name" value="Aromatic_deC"/>
</dbReference>
<evidence type="ECO:0000256" key="7">
    <source>
        <dbReference type="ARBA" id="ARBA00023239"/>
    </source>
</evidence>
<dbReference type="GO" id="GO:0042423">
    <property type="term" value="P:catecholamine biosynthetic process"/>
    <property type="evidence" value="ECO:0007669"/>
    <property type="project" value="UniProtKB-KW"/>
</dbReference>
<dbReference type="Proteomes" id="UP001328107">
    <property type="component" value="Unassembled WGS sequence"/>
</dbReference>
<comment type="subunit">
    <text evidence="3">Homodimer.</text>
</comment>
<feature type="non-terminal residue" evidence="12">
    <location>
        <position position="1"/>
    </location>
</feature>
<evidence type="ECO:0000256" key="10">
    <source>
        <dbReference type="ARBA" id="ARBA00041275"/>
    </source>
</evidence>
<dbReference type="InterPro" id="IPR015424">
    <property type="entry name" value="PyrdxlP-dep_Trfase"/>
</dbReference>
<gene>
    <name evidence="12" type="ORF">PMAYCL1PPCAC_12887</name>
</gene>
<dbReference type="GO" id="GO:0006520">
    <property type="term" value="P:amino acid metabolic process"/>
    <property type="evidence" value="ECO:0007669"/>
    <property type="project" value="InterPro"/>
</dbReference>
<keyword evidence="6 11" id="KW-0663">Pyridoxal phosphate</keyword>
<evidence type="ECO:0000313" key="12">
    <source>
        <dbReference type="EMBL" id="GMR42692.1"/>
    </source>
</evidence>
<evidence type="ECO:0000256" key="5">
    <source>
        <dbReference type="ARBA" id="ARBA00022793"/>
    </source>
</evidence>
<evidence type="ECO:0000256" key="2">
    <source>
        <dbReference type="ARBA" id="ARBA00009533"/>
    </source>
</evidence>
<dbReference type="GO" id="GO:0019752">
    <property type="term" value="P:carboxylic acid metabolic process"/>
    <property type="evidence" value="ECO:0007669"/>
    <property type="project" value="InterPro"/>
</dbReference>
<dbReference type="GO" id="GO:0005737">
    <property type="term" value="C:cytoplasm"/>
    <property type="evidence" value="ECO:0007669"/>
    <property type="project" value="TreeGrafter"/>
</dbReference>
<sequence length="813" mass="91078">IQVDKEDEIIVPRFHDSTFFDKFIAYCSDQAHSSVEKGVMLCGVKLRKLKSVIDPKIHNFTVRAETLEKAIREDRARGLIPFVFIASMGSTNTCGVDFLSELGPICNRENIWLHVDAAYAGAFLVCEEYRYMAEGVEMVDSFNLNAHKAMLVNFECSPMWFKNGQQASRYFDVDALYLKHTTDSHEVTDYSHLQVALGSRFRCLKLWFVLRSLGVSTIQEHLRWLSARALYFASLVEADPDFELFVPAHLGLGGNKSTEALLAAVNADNRIHIVPSSVHGTFFLRLAVCTSRTTDEDIIFAFGVLKELAQPILMKLTDRKPLPDVMPGYIKDLLPTEAPEYPEEWDKIFGDLEKVVMSGNTNWHHPLFFAYFPTACSYPSIMADMLSGGIASIGFTWKSGPSMTELEMATLDWLVSALGLPEHFKNSHPGPGCGIIQSTASDATLVAIMAARARAVENVKREPSPFLNWVTQTEVGQVVGSTIKKILARVTQNSEEEKDDGIIIPHFHDPTVFEKFIAYCSDQAHSSVEKDVMLCGVKLRKLKSVIDPKIKNYTITAEILEKAIKEDRARGLIPFVFVASMGSTNTCGVDFLTEVGPVCNREGIWLHVDAAYAGSYLLCDEYRYMSEGIEMADSFNYNAHKAMLVNFDCSPMWFKDGRQATKYFTVDPLYLKHEHDATDYRHLQIALGRRFRSLKIWFTLRSLGIKAIQQHLRSLNDRAILFSSLIESDADFDLFVPHHLGLVCFKLVKGGNAATEALLGAVNADNRIHIVPASVHGTFFLRLAVCTPNTTDDDIRFAFSVLKELAAPILKTL</sequence>
<evidence type="ECO:0000256" key="4">
    <source>
        <dbReference type="ARBA" id="ARBA00022584"/>
    </source>
</evidence>
<dbReference type="EC" id="4.1.1.28" evidence="8"/>
<dbReference type="Pfam" id="PF00282">
    <property type="entry name" value="Pyridoxal_deC"/>
    <property type="match status" value="3"/>
</dbReference>
<feature type="modified residue" description="N6-(pyridoxal phosphate)lysine" evidence="11">
    <location>
        <position position="148"/>
    </location>
</feature>
<keyword evidence="4" id="KW-0127">Catecholamine biosynthesis</keyword>
<dbReference type="EMBL" id="BTRK01000003">
    <property type="protein sequence ID" value="GMR42692.1"/>
    <property type="molecule type" value="Genomic_DNA"/>
</dbReference>
<accession>A0AAN5CG10</accession>
<dbReference type="InterPro" id="IPR002129">
    <property type="entry name" value="PyrdxlP-dep_de-COase"/>
</dbReference>
<dbReference type="Gene3D" id="3.40.640.10">
    <property type="entry name" value="Type I PLP-dependent aspartate aminotransferase-like (Major domain)"/>
    <property type="match status" value="2"/>
</dbReference>
<dbReference type="GO" id="GO:0030170">
    <property type="term" value="F:pyridoxal phosphate binding"/>
    <property type="evidence" value="ECO:0007669"/>
    <property type="project" value="InterPro"/>
</dbReference>